<evidence type="ECO:0000313" key="1">
    <source>
        <dbReference type="EMBL" id="RGY09288.1"/>
    </source>
</evidence>
<sequence>MNKKELTNTIKQLAFHYGERVTCEWLSPDGCDWIEWKNAEINTLFLVDLEKGYIRNIQISDQYSDILGMVVANSQNIAELAERLTPGNVSHDGRTILGIARRNAEYFKNLTI</sequence>
<evidence type="ECO:0000313" key="2">
    <source>
        <dbReference type="Proteomes" id="UP000284434"/>
    </source>
</evidence>
<protein>
    <submittedName>
        <fullName evidence="1">Uncharacterized protein</fullName>
    </submittedName>
</protein>
<organism evidence="1 2">
    <name type="scientific">Odoribacter splanchnicus</name>
    <dbReference type="NCBI Taxonomy" id="28118"/>
    <lineage>
        <taxon>Bacteria</taxon>
        <taxon>Pseudomonadati</taxon>
        <taxon>Bacteroidota</taxon>
        <taxon>Bacteroidia</taxon>
        <taxon>Bacteroidales</taxon>
        <taxon>Odoribacteraceae</taxon>
        <taxon>Odoribacter</taxon>
    </lineage>
</organism>
<comment type="caution">
    <text evidence="1">The sequence shown here is derived from an EMBL/GenBank/DDBJ whole genome shotgun (WGS) entry which is preliminary data.</text>
</comment>
<accession>A0A413IFV6</accession>
<proteinExistence type="predicted"/>
<dbReference type="AlphaFoldDB" id="A0A413IFV6"/>
<dbReference type="RefSeq" id="WP_118102970.1">
    <property type="nucleotide sequence ID" value="NZ_JABWDG010000016.1"/>
</dbReference>
<gene>
    <name evidence="1" type="ORF">DXA53_03135</name>
</gene>
<name>A0A413IFV6_9BACT</name>
<dbReference type="EMBL" id="QSCO01000003">
    <property type="protein sequence ID" value="RGY09288.1"/>
    <property type="molecule type" value="Genomic_DNA"/>
</dbReference>
<reference evidence="1 2" key="1">
    <citation type="submission" date="2018-08" db="EMBL/GenBank/DDBJ databases">
        <title>A genome reference for cultivated species of the human gut microbiota.</title>
        <authorList>
            <person name="Zou Y."/>
            <person name="Xue W."/>
            <person name="Luo G."/>
        </authorList>
    </citation>
    <scope>NUCLEOTIDE SEQUENCE [LARGE SCALE GENOMIC DNA]</scope>
    <source>
        <strain evidence="1 2">OF03-11</strain>
    </source>
</reference>
<dbReference type="Proteomes" id="UP000284434">
    <property type="component" value="Unassembled WGS sequence"/>
</dbReference>